<dbReference type="Proteomes" id="UP000219042">
    <property type="component" value="Unassembled WGS sequence"/>
</dbReference>
<evidence type="ECO:0000313" key="3">
    <source>
        <dbReference type="Proteomes" id="UP000219042"/>
    </source>
</evidence>
<dbReference type="InterPro" id="IPR024787">
    <property type="entry name" value="EcsC"/>
</dbReference>
<gene>
    <name evidence="2" type="ORF">SAMN05421731_11616</name>
</gene>
<feature type="compositionally biased region" description="Basic and acidic residues" evidence="1">
    <location>
        <begin position="441"/>
        <end position="452"/>
    </location>
</feature>
<feature type="region of interest" description="Disordered" evidence="1">
    <location>
        <begin position="431"/>
        <end position="501"/>
    </location>
</feature>
<feature type="region of interest" description="Disordered" evidence="1">
    <location>
        <begin position="22"/>
        <end position="48"/>
    </location>
</feature>
<reference evidence="3" key="1">
    <citation type="submission" date="2016-09" db="EMBL/GenBank/DDBJ databases">
        <authorList>
            <person name="Varghese N."/>
            <person name="Submissions S."/>
        </authorList>
    </citation>
    <scope>NUCLEOTIDE SEQUENCE [LARGE SCALE GENOMIC DNA]</scope>
    <source>
        <strain evidence="3">ANC 4466</strain>
    </source>
</reference>
<protein>
    <submittedName>
        <fullName evidence="2">EcsC protein family protein</fullName>
    </submittedName>
</protein>
<organism evidence="2 3">
    <name type="scientific">Acinetobacter puyangensis</name>
    <dbReference type="NCBI Taxonomy" id="1096779"/>
    <lineage>
        <taxon>Bacteria</taxon>
        <taxon>Pseudomonadati</taxon>
        <taxon>Pseudomonadota</taxon>
        <taxon>Gammaproteobacteria</taxon>
        <taxon>Moraxellales</taxon>
        <taxon>Moraxellaceae</taxon>
        <taxon>Acinetobacter</taxon>
    </lineage>
</organism>
<feature type="compositionally biased region" description="Polar residues" evidence="1">
    <location>
        <begin position="462"/>
        <end position="472"/>
    </location>
</feature>
<dbReference type="OrthoDB" id="5568290at2"/>
<name>A0A240EDS7_9GAMM</name>
<dbReference type="AlphaFoldDB" id="A0A240EDS7"/>
<keyword evidence="3" id="KW-1185">Reference proteome</keyword>
<feature type="compositionally biased region" description="Basic and acidic residues" evidence="1">
    <location>
        <begin position="473"/>
        <end position="501"/>
    </location>
</feature>
<evidence type="ECO:0000313" key="2">
    <source>
        <dbReference type="EMBL" id="SNX46711.1"/>
    </source>
</evidence>
<dbReference type="PANTHER" id="PTHR41260">
    <property type="entry name" value="PROTEIN ECSC"/>
    <property type="match status" value="1"/>
</dbReference>
<sequence>MSNKSGIFQKVREQAQKISHLGGKSLQKVAQEPVEKTQSEATSGQVVEGQAYQRDITDSDYQDIRQLFRHQFPTVTRQVFGRRYNTLNKVSRFVLPNGMDQAADEVLELLSEFASRLAATESVLAETGCKEITELQKDPARSQRAGNALTQVNKVIAAVQGGVSGLTGLAGAAADLPISVILSLKTMYEIGHVYGFELDNEEDRRAVYTALSQSDLSLIAEKQTIFLGLRTLKSVFDTGDYGQLQSFLNSNYSIEQFQGFLTDEQGNYKWSGFGALGKIKLLKFTTPVLGAAIGAIYNVRLIEEVAKHADEIFSLARQYLHAHQDEDISVLDAYQKEKSHRLQVSQLANNDITALLEQPNQPSVAQEDILQKQAIEDLSNSDTISQVELVDKKAEQKTDQVEATTEQVEDQAIETGIEQLAAQNVVPVAKSEQKPAITDESLAKEKIVEPKGNRAVKKTGKLSASRNTATKTSNKDNSTKDVSKDQDSAVAPVKDEDNSTE</sequence>
<dbReference type="RefSeq" id="WP_097080445.1">
    <property type="nucleotide sequence ID" value="NZ_BAABHT010000028.1"/>
</dbReference>
<proteinExistence type="predicted"/>
<dbReference type="Pfam" id="PF12787">
    <property type="entry name" value="EcsC"/>
    <property type="match status" value="1"/>
</dbReference>
<accession>A0A240EDS7</accession>
<dbReference type="PANTHER" id="PTHR41260:SF1">
    <property type="entry name" value="PROTEIN ECSC"/>
    <property type="match status" value="1"/>
</dbReference>
<dbReference type="EMBL" id="OANT01000016">
    <property type="protein sequence ID" value="SNX46711.1"/>
    <property type="molecule type" value="Genomic_DNA"/>
</dbReference>
<evidence type="ECO:0000256" key="1">
    <source>
        <dbReference type="SAM" id="MobiDB-lite"/>
    </source>
</evidence>